<dbReference type="Proteomes" id="UP000176998">
    <property type="component" value="Unassembled WGS sequence"/>
</dbReference>
<dbReference type="AlphaFoldDB" id="A0A1G4BE46"/>
<dbReference type="EMBL" id="MJBS01000034">
    <property type="protein sequence ID" value="OHE99694.1"/>
    <property type="molecule type" value="Genomic_DNA"/>
</dbReference>
<dbReference type="GeneID" id="34558209"/>
<keyword evidence="3" id="KW-1185">Reference proteome</keyword>
<comment type="caution">
    <text evidence="2">The sequence shown here is derived from an EMBL/GenBank/DDBJ whole genome shotgun (WGS) entry which is preliminary data.</text>
</comment>
<name>A0A1G4BE46_9PEZI</name>
<proteinExistence type="predicted"/>
<protein>
    <submittedName>
        <fullName evidence="2">Uncharacterized protein</fullName>
    </submittedName>
</protein>
<sequence length="486" mass="53105">MELRHPQKAAIRRLTPRLGFFEDPDNPPWPRQAQAACEHLMAMCPMVSTVYRGRNYLQCFALFSEDVRLDRILATSQPVPTGRSAQPIYDDLRQTYRAYHPSGLLPDLSARSAVEFPHVLASGPPAPGHFAVDPFDTSTLHTISTEYLPGLRRYRRLVRVDQPASSEISRPVPIGFIHCERDGAPGGLHQYPEIHGAFFLCQVTQSTWHDGSAATPDYQQQSPRDNILAQSHTAEGRRLTTYHVKSTSQGLVHKSLLTPDDRNRESGSDPSPLSTMCLSSDCKRKAAARTGGTPHEDGTPYWHDTESEGGSDFASSMHTKVLDRAGSYADILPSPQYEREPENGTGSINNATRQLTLPNWATLISIGINPNSPILRTALHAAKQTQQSNARNAPSVNYTQPSQVHHVQLGPATRTAPALLSVLCVSLSLKTPALAPAPLNHSQDGLSRAPMMTRTLAAKGITLSGLAPPSQVAALRQKLPTVDNGW</sequence>
<dbReference type="RefSeq" id="XP_022476840.1">
    <property type="nucleotide sequence ID" value="XM_022616699.1"/>
</dbReference>
<feature type="region of interest" description="Disordered" evidence="1">
    <location>
        <begin position="245"/>
        <end position="314"/>
    </location>
</feature>
<gene>
    <name evidence="2" type="ORF">CORC01_05052</name>
</gene>
<evidence type="ECO:0000313" key="2">
    <source>
        <dbReference type="EMBL" id="OHE99694.1"/>
    </source>
</evidence>
<accession>A0A1G4BE46</accession>
<reference evidence="2 3" key="1">
    <citation type="submission" date="2016-09" db="EMBL/GenBank/DDBJ databases">
        <authorList>
            <person name="Capua I."/>
            <person name="De Benedictis P."/>
            <person name="Joannis T."/>
            <person name="Lombin L.H."/>
            <person name="Cattoli G."/>
        </authorList>
    </citation>
    <scope>NUCLEOTIDE SEQUENCE [LARGE SCALE GENOMIC DNA]</scope>
    <source>
        <strain evidence="2 3">IMI 309357</strain>
    </source>
</reference>
<evidence type="ECO:0000256" key="1">
    <source>
        <dbReference type="SAM" id="MobiDB-lite"/>
    </source>
</evidence>
<feature type="compositionally biased region" description="Basic and acidic residues" evidence="1">
    <location>
        <begin position="294"/>
        <end position="306"/>
    </location>
</feature>
<evidence type="ECO:0000313" key="3">
    <source>
        <dbReference type="Proteomes" id="UP000176998"/>
    </source>
</evidence>
<feature type="compositionally biased region" description="Polar residues" evidence="1">
    <location>
        <begin position="268"/>
        <end position="278"/>
    </location>
</feature>
<organism evidence="2 3">
    <name type="scientific">Colletotrichum orchidophilum</name>
    <dbReference type="NCBI Taxonomy" id="1209926"/>
    <lineage>
        <taxon>Eukaryota</taxon>
        <taxon>Fungi</taxon>
        <taxon>Dikarya</taxon>
        <taxon>Ascomycota</taxon>
        <taxon>Pezizomycotina</taxon>
        <taxon>Sordariomycetes</taxon>
        <taxon>Hypocreomycetidae</taxon>
        <taxon>Glomerellales</taxon>
        <taxon>Glomerellaceae</taxon>
        <taxon>Colletotrichum</taxon>
    </lineage>
</organism>